<proteinExistence type="predicted"/>
<keyword evidence="4" id="KW-1185">Reference proteome</keyword>
<evidence type="ECO:0000256" key="2">
    <source>
        <dbReference type="SAM" id="SignalP"/>
    </source>
</evidence>
<accession>A0AAN6PW86</accession>
<dbReference type="AlphaFoldDB" id="A0AAN6PW86"/>
<dbReference type="PANTHER" id="PTHR35204">
    <property type="entry name" value="YALI0A21131P"/>
    <property type="match status" value="1"/>
</dbReference>
<sequence>MAPRTRIARVGVVWLAAFATLSYASASTPVTDIEDVDFGPSEAAARHNAFEICNAIHSAMRQWGLSLNHNGMSLFLATIPAGVTLHHGTHSPTPPPGPEWLALEIEHAEQFAHPRWRRGDRPGPPGPPPPDSEPPPPPSPVAQDQQPLHFPPQPHQPPPRSPNNNNDNNTNPDSDPHGHGYLHTYLTTTPLHLLYLDGTSAGNTDMGTLDTQDLLLRLNRSASLWDERGRAQALCDTVSSWGGGLHGVLRMEAGFEVIQCDFSRGLELVAASRRPEESDCLAAGEVRMFEYIKAVARRYHDIGGGRVVVDWGSMVSAFFYEVDLGNPNGTVGMPRLVGVSDGELRAIRQRVEDVVKGRRGEGRRAVNWQGLVDMVVARYADRLRYMAGVDSVEVMQAEVNGLLNTHIDSAVDDQGYKAALKRCSGFYTLGVTPQTQEDSLVMAAVETVTHSICSTLFEVRKVVWENPDANGGSLELAKRELRDLMDKLRWTRWKECAGCGFDEVCFIPVWPYGDKAAHEQPSCRNTTSLTKGWRDSRYWQSGPGMGPK</sequence>
<reference evidence="3" key="1">
    <citation type="journal article" date="2023" name="Mol. Phylogenet. Evol.">
        <title>Genome-scale phylogeny and comparative genomics of the fungal order Sordariales.</title>
        <authorList>
            <person name="Hensen N."/>
            <person name="Bonometti L."/>
            <person name="Westerberg I."/>
            <person name="Brannstrom I.O."/>
            <person name="Guillou S."/>
            <person name="Cros-Aarteil S."/>
            <person name="Calhoun S."/>
            <person name="Haridas S."/>
            <person name="Kuo A."/>
            <person name="Mondo S."/>
            <person name="Pangilinan J."/>
            <person name="Riley R."/>
            <person name="LaButti K."/>
            <person name="Andreopoulos B."/>
            <person name="Lipzen A."/>
            <person name="Chen C."/>
            <person name="Yan M."/>
            <person name="Daum C."/>
            <person name="Ng V."/>
            <person name="Clum A."/>
            <person name="Steindorff A."/>
            <person name="Ohm R.A."/>
            <person name="Martin F."/>
            <person name="Silar P."/>
            <person name="Natvig D.O."/>
            <person name="Lalanne C."/>
            <person name="Gautier V."/>
            <person name="Ament-Velasquez S.L."/>
            <person name="Kruys A."/>
            <person name="Hutchinson M.I."/>
            <person name="Powell A.J."/>
            <person name="Barry K."/>
            <person name="Miller A.N."/>
            <person name="Grigoriev I.V."/>
            <person name="Debuchy R."/>
            <person name="Gladieux P."/>
            <person name="Hiltunen Thoren M."/>
            <person name="Johannesson H."/>
        </authorList>
    </citation>
    <scope>NUCLEOTIDE SEQUENCE</scope>
    <source>
        <strain evidence="3">CBS 757.83</strain>
    </source>
</reference>
<name>A0AAN6PW86_9PEZI</name>
<comment type="caution">
    <text evidence="3">The sequence shown here is derived from an EMBL/GenBank/DDBJ whole genome shotgun (WGS) entry which is preliminary data.</text>
</comment>
<organism evidence="3 4">
    <name type="scientific">Parathielavia hyrcaniae</name>
    <dbReference type="NCBI Taxonomy" id="113614"/>
    <lineage>
        <taxon>Eukaryota</taxon>
        <taxon>Fungi</taxon>
        <taxon>Dikarya</taxon>
        <taxon>Ascomycota</taxon>
        <taxon>Pezizomycotina</taxon>
        <taxon>Sordariomycetes</taxon>
        <taxon>Sordariomycetidae</taxon>
        <taxon>Sordariales</taxon>
        <taxon>Chaetomiaceae</taxon>
        <taxon>Parathielavia</taxon>
    </lineage>
</organism>
<feature type="compositionally biased region" description="Pro residues" evidence="1">
    <location>
        <begin position="122"/>
        <end position="140"/>
    </location>
</feature>
<evidence type="ECO:0000313" key="4">
    <source>
        <dbReference type="Proteomes" id="UP001305647"/>
    </source>
</evidence>
<dbReference type="InterPro" id="IPR038921">
    <property type="entry name" value="YOR389W-like"/>
</dbReference>
<keyword evidence="2" id="KW-0732">Signal</keyword>
<dbReference type="Proteomes" id="UP001305647">
    <property type="component" value="Unassembled WGS sequence"/>
</dbReference>
<feature type="signal peptide" evidence="2">
    <location>
        <begin position="1"/>
        <end position="26"/>
    </location>
</feature>
<dbReference type="EMBL" id="MU863652">
    <property type="protein sequence ID" value="KAK4099122.1"/>
    <property type="molecule type" value="Genomic_DNA"/>
</dbReference>
<feature type="compositionally biased region" description="Pro residues" evidence="1">
    <location>
        <begin position="149"/>
        <end position="161"/>
    </location>
</feature>
<gene>
    <name evidence="3" type="ORF">N658DRAFT_453813</name>
</gene>
<feature type="compositionally biased region" description="Low complexity" evidence="1">
    <location>
        <begin position="162"/>
        <end position="183"/>
    </location>
</feature>
<reference evidence="3" key="2">
    <citation type="submission" date="2023-05" db="EMBL/GenBank/DDBJ databases">
        <authorList>
            <consortium name="Lawrence Berkeley National Laboratory"/>
            <person name="Steindorff A."/>
            <person name="Hensen N."/>
            <person name="Bonometti L."/>
            <person name="Westerberg I."/>
            <person name="Brannstrom I.O."/>
            <person name="Guillou S."/>
            <person name="Cros-Aarteil S."/>
            <person name="Calhoun S."/>
            <person name="Haridas S."/>
            <person name="Kuo A."/>
            <person name="Mondo S."/>
            <person name="Pangilinan J."/>
            <person name="Riley R."/>
            <person name="Labutti K."/>
            <person name="Andreopoulos B."/>
            <person name="Lipzen A."/>
            <person name="Chen C."/>
            <person name="Yanf M."/>
            <person name="Daum C."/>
            <person name="Ng V."/>
            <person name="Clum A."/>
            <person name="Ohm R."/>
            <person name="Martin F."/>
            <person name="Silar P."/>
            <person name="Natvig D."/>
            <person name="Lalanne C."/>
            <person name="Gautier V."/>
            <person name="Ament-Velasquez S.L."/>
            <person name="Kruys A."/>
            <person name="Hutchinson M.I."/>
            <person name="Powell A.J."/>
            <person name="Barry K."/>
            <person name="Miller A.N."/>
            <person name="Grigoriev I.V."/>
            <person name="Debuchy R."/>
            <person name="Gladieux P."/>
            <person name="Thoren M.H."/>
            <person name="Johannesson H."/>
        </authorList>
    </citation>
    <scope>NUCLEOTIDE SEQUENCE</scope>
    <source>
        <strain evidence="3">CBS 757.83</strain>
    </source>
</reference>
<feature type="chain" id="PRO_5042821593" evidence="2">
    <location>
        <begin position="27"/>
        <end position="548"/>
    </location>
</feature>
<evidence type="ECO:0000313" key="3">
    <source>
        <dbReference type="EMBL" id="KAK4099122.1"/>
    </source>
</evidence>
<feature type="region of interest" description="Disordered" evidence="1">
    <location>
        <begin position="115"/>
        <end position="183"/>
    </location>
</feature>
<dbReference type="PANTHER" id="PTHR35204:SF1">
    <property type="entry name" value="ENTEROTOXIN"/>
    <property type="match status" value="1"/>
</dbReference>
<protein>
    <submittedName>
        <fullName evidence="3">Uncharacterized protein</fullName>
    </submittedName>
</protein>
<evidence type="ECO:0000256" key="1">
    <source>
        <dbReference type="SAM" id="MobiDB-lite"/>
    </source>
</evidence>